<dbReference type="InterPro" id="IPR058781">
    <property type="entry name" value="HH_AprE-like"/>
</dbReference>
<dbReference type="Proteomes" id="UP000219993">
    <property type="component" value="Chromosome"/>
</dbReference>
<dbReference type="Pfam" id="PF25994">
    <property type="entry name" value="HH_AprE"/>
    <property type="match status" value="1"/>
</dbReference>
<dbReference type="InterPro" id="IPR010129">
    <property type="entry name" value="T1SS_HlyD"/>
</dbReference>
<name>A0A291PAH1_9GAMM</name>
<gene>
    <name evidence="13" type="primary">lapC</name>
    <name evidence="13" type="ORF">BEI_2880</name>
</gene>
<dbReference type="InterPro" id="IPR050739">
    <property type="entry name" value="MFP"/>
</dbReference>
<comment type="similarity">
    <text evidence="2 9">Belongs to the membrane fusion protein (MFP) (TC 8.A.1) family.</text>
</comment>
<dbReference type="GO" id="GO:0005886">
    <property type="term" value="C:plasma membrane"/>
    <property type="evidence" value="ECO:0007669"/>
    <property type="project" value="UniProtKB-SubCell"/>
</dbReference>
<evidence type="ECO:0000256" key="8">
    <source>
        <dbReference type="ARBA" id="ARBA00023136"/>
    </source>
</evidence>
<evidence type="ECO:0000256" key="4">
    <source>
        <dbReference type="ARBA" id="ARBA00022475"/>
    </source>
</evidence>
<keyword evidence="6 9" id="KW-0812">Transmembrane</keyword>
<dbReference type="EMBL" id="CP021435">
    <property type="protein sequence ID" value="ATJ83867.1"/>
    <property type="molecule type" value="Genomic_DNA"/>
</dbReference>
<dbReference type="Gene3D" id="2.40.50.100">
    <property type="match status" value="1"/>
</dbReference>
<dbReference type="Pfam" id="PF26002">
    <property type="entry name" value="Beta-barrel_AprE"/>
    <property type="match status" value="1"/>
</dbReference>
<dbReference type="Gene3D" id="1.10.287.470">
    <property type="entry name" value="Helix hairpin bin"/>
    <property type="match status" value="1"/>
</dbReference>
<dbReference type="PROSITE" id="PS00543">
    <property type="entry name" value="HLYD_FAMILY"/>
    <property type="match status" value="1"/>
</dbReference>
<dbReference type="PRINTS" id="PR01490">
    <property type="entry name" value="RTXTOXIND"/>
</dbReference>
<sequence length="479" mass="53499">MTESRPSSLEQRSFEAIGQFSLRGGKPMRPLIDRLFARGVSSLHLHRDWASDADWARLQQEPLRARGLLYVVFLSLILLAGWAFLAQLDEVARGAGRVIPSSQLQKVQSYDGGVVQEILAREGERVEEGQLLMRLDPTRFVANFRENRAQAQALQARIAGLRALVNGEPFRPGAALVEEAPELVAQERELHASRRAELEEARDIARERLEQRREELNEAQSRVDTASRELRMVNRELELTRPLLEAGAVSEVEVLRLEREVSRASGERNQARSQVARLEAAVEEAEARLREVVLEKRGEWRDRLASAVGELSALDESSAGLQDRVRLAEIRSPVDGVVQRMHINTLGGVAQPGQDVVEIVPEDELLLVEARIAPRDIAFLRPGQPATIKLTAYDYAIYGGLEAELEHISADTIADDDDNTFYLVRVRATEESLAGFRRRELTIIPGMTAQVDVITGKRSVLEYLLKPILRGAGNALSER</sequence>
<keyword evidence="5 9" id="KW-0997">Cell inner membrane</keyword>
<keyword evidence="10" id="KW-0175">Coiled coil</keyword>
<dbReference type="GO" id="GO:0015562">
    <property type="term" value="F:efflux transmembrane transporter activity"/>
    <property type="evidence" value="ECO:0007669"/>
    <property type="project" value="InterPro"/>
</dbReference>
<dbReference type="AlphaFoldDB" id="A0A291PAH1"/>
<evidence type="ECO:0000313" key="13">
    <source>
        <dbReference type="EMBL" id="ATJ83867.1"/>
    </source>
</evidence>
<evidence type="ECO:0000256" key="6">
    <source>
        <dbReference type="ARBA" id="ARBA00022692"/>
    </source>
</evidence>
<dbReference type="Gene3D" id="2.40.30.170">
    <property type="match status" value="1"/>
</dbReference>
<dbReference type="NCBIfam" id="TIGR01843">
    <property type="entry name" value="type_I_hlyD"/>
    <property type="match status" value="1"/>
</dbReference>
<evidence type="ECO:0000259" key="11">
    <source>
        <dbReference type="Pfam" id="PF25994"/>
    </source>
</evidence>
<evidence type="ECO:0000256" key="9">
    <source>
        <dbReference type="RuleBase" id="RU365093"/>
    </source>
</evidence>
<keyword evidence="14" id="KW-1185">Reference proteome</keyword>
<keyword evidence="3 9" id="KW-0813">Transport</keyword>
<dbReference type="PANTHER" id="PTHR30386">
    <property type="entry name" value="MEMBRANE FUSION SUBUNIT OF EMRAB-TOLC MULTIDRUG EFFLUX PUMP"/>
    <property type="match status" value="1"/>
</dbReference>
<feature type="domain" description="AprE-like beta-barrel" evidence="12">
    <location>
        <begin position="366"/>
        <end position="456"/>
    </location>
</feature>
<keyword evidence="4 9" id="KW-1003">Cell membrane</keyword>
<dbReference type="KEGG" id="hbe:BEI_2880"/>
<comment type="subcellular location">
    <subcellularLocation>
        <location evidence="1 9">Cell inner membrane</location>
        <topology evidence="1 9">Single-pass membrane protein</topology>
    </subcellularLocation>
</comment>
<organism evidence="13 14">
    <name type="scientific">Halomonas beimenensis</name>
    <dbReference type="NCBI Taxonomy" id="475662"/>
    <lineage>
        <taxon>Bacteria</taxon>
        <taxon>Pseudomonadati</taxon>
        <taxon>Pseudomonadota</taxon>
        <taxon>Gammaproteobacteria</taxon>
        <taxon>Oceanospirillales</taxon>
        <taxon>Halomonadaceae</taxon>
        <taxon>Halomonas</taxon>
    </lineage>
</organism>
<dbReference type="GO" id="GO:0009306">
    <property type="term" value="P:protein secretion"/>
    <property type="evidence" value="ECO:0007669"/>
    <property type="project" value="InterPro"/>
</dbReference>
<evidence type="ECO:0000256" key="3">
    <source>
        <dbReference type="ARBA" id="ARBA00022448"/>
    </source>
</evidence>
<evidence type="ECO:0000256" key="2">
    <source>
        <dbReference type="ARBA" id="ARBA00009477"/>
    </source>
</evidence>
<reference evidence="13 14" key="1">
    <citation type="journal article" date="2017" name="Sci. Rep.">
        <title>Revealing the Saline Adaptation Strategies of the Halophilic Bacterium Halomonas beimenensis through High-throughput Omics and Transposon Mutagenesis Approaches.</title>
        <authorList>
            <person name="Chen Y.H."/>
            <person name="Lin S.S."/>
            <person name="Shyu Y.T."/>
        </authorList>
    </citation>
    <scope>NUCLEOTIDE SEQUENCE [LARGE SCALE GENOMIC DNA]</scope>
    <source>
        <strain evidence="13 14">NTU-111</strain>
    </source>
</reference>
<feature type="domain" description="AprE-like long alpha-helical hairpin" evidence="11">
    <location>
        <begin position="142"/>
        <end position="324"/>
    </location>
</feature>
<feature type="transmembrane region" description="Helical" evidence="9">
    <location>
        <begin position="67"/>
        <end position="85"/>
    </location>
</feature>
<dbReference type="RefSeq" id="WP_097790131.1">
    <property type="nucleotide sequence ID" value="NZ_BAAADT010000042.1"/>
</dbReference>
<evidence type="ECO:0000256" key="10">
    <source>
        <dbReference type="SAM" id="Coils"/>
    </source>
</evidence>
<proteinExistence type="inferred from homology"/>
<feature type="coiled-coil region" evidence="10">
    <location>
        <begin position="195"/>
        <end position="295"/>
    </location>
</feature>
<evidence type="ECO:0000256" key="1">
    <source>
        <dbReference type="ARBA" id="ARBA00004377"/>
    </source>
</evidence>
<dbReference type="InterPro" id="IPR006144">
    <property type="entry name" value="Secretion_HlyD_CS"/>
</dbReference>
<keyword evidence="7 9" id="KW-1133">Transmembrane helix</keyword>
<dbReference type="SUPFAM" id="SSF111369">
    <property type="entry name" value="HlyD-like secretion proteins"/>
    <property type="match status" value="1"/>
</dbReference>
<evidence type="ECO:0000313" key="14">
    <source>
        <dbReference type="Proteomes" id="UP000219993"/>
    </source>
</evidence>
<evidence type="ECO:0000256" key="7">
    <source>
        <dbReference type="ARBA" id="ARBA00022989"/>
    </source>
</evidence>
<dbReference type="InterPro" id="IPR058982">
    <property type="entry name" value="Beta-barrel_AprE"/>
</dbReference>
<evidence type="ECO:0000259" key="12">
    <source>
        <dbReference type="Pfam" id="PF26002"/>
    </source>
</evidence>
<evidence type="ECO:0000256" key="5">
    <source>
        <dbReference type="ARBA" id="ARBA00022519"/>
    </source>
</evidence>
<dbReference type="PANTHER" id="PTHR30386:SF26">
    <property type="entry name" value="TRANSPORT PROTEIN COMB"/>
    <property type="match status" value="1"/>
</dbReference>
<keyword evidence="8 9" id="KW-0472">Membrane</keyword>
<dbReference type="OrthoDB" id="9775513at2"/>
<protein>
    <recommendedName>
        <fullName evidence="9">Membrane fusion protein (MFP) family protein</fullName>
    </recommendedName>
</protein>
<accession>A0A291PAH1</accession>